<dbReference type="GeneID" id="25256382"/>
<dbReference type="RefSeq" id="XP_013230581.1">
    <property type="nucleotide sequence ID" value="XM_013375127.1"/>
</dbReference>
<dbReference type="InterPro" id="IPR018999">
    <property type="entry name" value="UPF1_CH/ZBD"/>
</dbReference>
<keyword evidence="1" id="KW-0862">Zinc</keyword>
<dbReference type="EMBL" id="HG674697">
    <property type="protein sequence ID" value="CDJ39828.1"/>
    <property type="molecule type" value="Genomic_DNA"/>
</dbReference>
<dbReference type="GO" id="GO:0003724">
    <property type="term" value="F:RNA helicase activity"/>
    <property type="evidence" value="ECO:0007669"/>
    <property type="project" value="InterPro"/>
</dbReference>
<dbReference type="GO" id="GO:0005737">
    <property type="term" value="C:cytoplasm"/>
    <property type="evidence" value="ECO:0007669"/>
    <property type="project" value="InterPro"/>
</dbReference>
<comment type="caution">
    <text evidence="1">Lacks conserved residue(s) required for the propagation of feature annotation.</text>
</comment>
<feature type="non-terminal residue" evidence="3">
    <location>
        <position position="1"/>
    </location>
</feature>
<evidence type="ECO:0000256" key="1">
    <source>
        <dbReference type="PROSITE-ProRule" id="PRU01341"/>
    </source>
</evidence>
<dbReference type="OrthoDB" id="6513042at2759"/>
<feature type="region of interest" description="C4" evidence="1">
    <location>
        <begin position="6"/>
        <end position="36"/>
    </location>
</feature>
<keyword evidence="4" id="KW-1185">Reference proteome</keyword>
<dbReference type="PROSITE" id="PS51997">
    <property type="entry name" value="UPF1_CH_RICH"/>
    <property type="match status" value="1"/>
</dbReference>
<gene>
    <name evidence="3" type="ORF">ETH_00036705</name>
</gene>
<dbReference type="GO" id="GO:0000184">
    <property type="term" value="P:nuclear-transcribed mRNA catabolic process, nonsense-mediated decay"/>
    <property type="evidence" value="ECO:0007669"/>
    <property type="project" value="InterPro"/>
</dbReference>
<evidence type="ECO:0000259" key="2">
    <source>
        <dbReference type="PROSITE" id="PS51997"/>
    </source>
</evidence>
<evidence type="ECO:0000313" key="4">
    <source>
        <dbReference type="Proteomes" id="UP000030747"/>
    </source>
</evidence>
<protein>
    <recommendedName>
        <fullName evidence="2">Upf1 domain-containing protein</fullName>
    </recommendedName>
</protein>
<sequence>DTKLECFICGVKNILQLGMLVSEAQGALVIVCRDRCYASGILEENGWDSSAWSPLIENKALAHWLVRPLTDAEKVSAMPISKEEMQQLEEFWARYGDATIDDVRSEGTEPLPTCELTYPDGASYQRVYAPLIAAEADIERRRCQDEVAKMTEFSER</sequence>
<accession>U6KSC0</accession>
<name>U6KSC0_EIMTE</name>
<dbReference type="VEuPathDB" id="ToxoDB:ETH_00036705"/>
<dbReference type="Proteomes" id="UP000030747">
    <property type="component" value="Unassembled WGS sequence"/>
</dbReference>
<dbReference type="Pfam" id="PF09416">
    <property type="entry name" value="UPF1_Zn_bind"/>
    <property type="match status" value="1"/>
</dbReference>
<dbReference type="GO" id="GO:0008270">
    <property type="term" value="F:zinc ion binding"/>
    <property type="evidence" value="ECO:0007669"/>
    <property type="project" value="UniProtKB-UniRule"/>
</dbReference>
<proteinExistence type="predicted"/>
<reference evidence="3" key="1">
    <citation type="submission" date="2013-10" db="EMBL/GenBank/DDBJ databases">
        <title>Genomic analysis of the causative agents of coccidiosis in chickens.</title>
        <authorList>
            <person name="Reid A.J."/>
            <person name="Blake D."/>
            <person name="Billington K."/>
            <person name="Browne H."/>
            <person name="Dunn M."/>
            <person name="Hung S."/>
            <person name="Kawahara F."/>
            <person name="Miranda-Saavedra D."/>
            <person name="Mourier T."/>
            <person name="Nagra H."/>
            <person name="Otto T.D."/>
            <person name="Rawlings N."/>
            <person name="Sanchez A."/>
            <person name="Sanders M."/>
            <person name="Subramaniam C."/>
            <person name="Tay Y."/>
            <person name="Dear P."/>
            <person name="Doerig C."/>
            <person name="Gruber A."/>
            <person name="Parkinson J."/>
            <person name="Shirley M."/>
            <person name="Wan K.L."/>
            <person name="Berriman M."/>
            <person name="Tomley F."/>
            <person name="Pain A."/>
        </authorList>
    </citation>
    <scope>NUCLEOTIDE SEQUENCE [LARGE SCALE GENOMIC DNA]</scope>
    <source>
        <strain evidence="3">Houghton</strain>
    </source>
</reference>
<organism evidence="3 4">
    <name type="scientific">Eimeria tenella</name>
    <name type="common">Coccidian parasite</name>
    <dbReference type="NCBI Taxonomy" id="5802"/>
    <lineage>
        <taxon>Eukaryota</taxon>
        <taxon>Sar</taxon>
        <taxon>Alveolata</taxon>
        <taxon>Apicomplexa</taxon>
        <taxon>Conoidasida</taxon>
        <taxon>Coccidia</taxon>
        <taxon>Eucoccidiorida</taxon>
        <taxon>Eimeriorina</taxon>
        <taxon>Eimeriidae</taxon>
        <taxon>Eimeria</taxon>
    </lineage>
</organism>
<keyword evidence="1" id="KW-0479">Metal-binding</keyword>
<reference evidence="3" key="2">
    <citation type="submission" date="2013-10" db="EMBL/GenBank/DDBJ databases">
        <authorList>
            <person name="Aslett M."/>
        </authorList>
    </citation>
    <scope>NUCLEOTIDE SEQUENCE [LARGE SCALE GENOMIC DNA]</scope>
    <source>
        <strain evidence="3">Houghton</strain>
    </source>
</reference>
<dbReference type="GO" id="GO:0003723">
    <property type="term" value="F:RNA binding"/>
    <property type="evidence" value="ECO:0007669"/>
    <property type="project" value="InterPro"/>
</dbReference>
<keyword evidence="1" id="KW-0863">Zinc-finger</keyword>
<feature type="domain" description="Upf1" evidence="2">
    <location>
        <begin position="1"/>
        <end position="95"/>
    </location>
</feature>
<dbReference type="GO" id="GO:0005524">
    <property type="term" value="F:ATP binding"/>
    <property type="evidence" value="ECO:0007669"/>
    <property type="project" value="InterPro"/>
</dbReference>
<dbReference type="VEuPathDB" id="ToxoDB:ETH2_0848400"/>
<dbReference type="CDD" id="cd21400">
    <property type="entry name" value="ZBD_UPF1-like"/>
    <property type="match status" value="1"/>
</dbReference>
<evidence type="ECO:0000313" key="3">
    <source>
        <dbReference type="EMBL" id="CDJ39828.1"/>
    </source>
</evidence>
<dbReference type="AlphaFoldDB" id="U6KSC0"/>